<proteinExistence type="predicted"/>
<feature type="transmembrane region" description="Helical" evidence="1">
    <location>
        <begin position="54"/>
        <end position="77"/>
    </location>
</feature>
<evidence type="ECO:0000256" key="1">
    <source>
        <dbReference type="SAM" id="Phobius"/>
    </source>
</evidence>
<accession>A0A9W5U1J7</accession>
<sequence>MKQTTTFPKVAKDMFLVQLYWAFGFLGIMLVIHIVKIITAFIQGNEVDSYYNSVFVAANIFMLVIGLISVYFLPHYAGNGVTRKDYFKGGLLASIGLSVVIPIIAICISVIGQFILKNMANIGLKEPNLNEVVLDIDSNIIGDIVQSVILTPFVDPGSNWILAIGLFSLNIFMYYLVGWFISASFYRYDTITGLGSILLGLISLTLVDVLIRMSLNLPVADRFSSLDLPAVITIPGIFVIIVIIIWIIRVLTKRVSIKM</sequence>
<protein>
    <submittedName>
        <fullName evidence="2">Uncharacterized protein</fullName>
    </submittedName>
</protein>
<dbReference type="AlphaFoldDB" id="A0A9W5U1J7"/>
<feature type="transmembrane region" description="Helical" evidence="1">
    <location>
        <begin position="193"/>
        <end position="211"/>
    </location>
</feature>
<dbReference type="RefSeq" id="WP_088049376.1">
    <property type="nucleotide sequence ID" value="NZ_BMJD01000049.1"/>
</dbReference>
<dbReference type="Proteomes" id="UP000621492">
    <property type="component" value="Unassembled WGS sequence"/>
</dbReference>
<feature type="transmembrane region" description="Helical" evidence="1">
    <location>
        <begin position="20"/>
        <end position="42"/>
    </location>
</feature>
<feature type="transmembrane region" description="Helical" evidence="1">
    <location>
        <begin position="160"/>
        <end position="181"/>
    </location>
</feature>
<gene>
    <name evidence="2" type="ORF">GCM10011409_39930</name>
</gene>
<evidence type="ECO:0000313" key="3">
    <source>
        <dbReference type="Proteomes" id="UP000621492"/>
    </source>
</evidence>
<organism evidence="2 3">
    <name type="scientific">Lentibacillus populi</name>
    <dbReference type="NCBI Taxonomy" id="1827502"/>
    <lineage>
        <taxon>Bacteria</taxon>
        <taxon>Bacillati</taxon>
        <taxon>Bacillota</taxon>
        <taxon>Bacilli</taxon>
        <taxon>Bacillales</taxon>
        <taxon>Bacillaceae</taxon>
        <taxon>Lentibacillus</taxon>
    </lineage>
</organism>
<keyword evidence="1" id="KW-0812">Transmembrane</keyword>
<keyword evidence="3" id="KW-1185">Reference proteome</keyword>
<dbReference type="EMBL" id="BMJD01000049">
    <property type="protein sequence ID" value="GGB58466.1"/>
    <property type="molecule type" value="Genomic_DNA"/>
</dbReference>
<evidence type="ECO:0000313" key="2">
    <source>
        <dbReference type="EMBL" id="GGB58466.1"/>
    </source>
</evidence>
<keyword evidence="1" id="KW-1133">Transmembrane helix</keyword>
<reference evidence="2" key="1">
    <citation type="journal article" date="2014" name="Int. J. Syst. Evol. Microbiol.">
        <title>Complete genome sequence of Corynebacterium casei LMG S-19264T (=DSM 44701T), isolated from a smear-ripened cheese.</title>
        <authorList>
            <consortium name="US DOE Joint Genome Institute (JGI-PGF)"/>
            <person name="Walter F."/>
            <person name="Albersmeier A."/>
            <person name="Kalinowski J."/>
            <person name="Ruckert C."/>
        </authorList>
    </citation>
    <scope>NUCLEOTIDE SEQUENCE</scope>
    <source>
        <strain evidence="2">CGMCC 1.15454</strain>
    </source>
</reference>
<feature type="transmembrane region" description="Helical" evidence="1">
    <location>
        <begin position="231"/>
        <end position="251"/>
    </location>
</feature>
<feature type="transmembrane region" description="Helical" evidence="1">
    <location>
        <begin position="89"/>
        <end position="116"/>
    </location>
</feature>
<keyword evidence="1" id="KW-0472">Membrane</keyword>
<reference evidence="2" key="2">
    <citation type="submission" date="2020-09" db="EMBL/GenBank/DDBJ databases">
        <authorList>
            <person name="Sun Q."/>
            <person name="Zhou Y."/>
        </authorList>
    </citation>
    <scope>NUCLEOTIDE SEQUENCE</scope>
    <source>
        <strain evidence="2">CGMCC 1.15454</strain>
    </source>
</reference>
<name>A0A9W5U1J7_9BACI</name>
<comment type="caution">
    <text evidence="2">The sequence shown here is derived from an EMBL/GenBank/DDBJ whole genome shotgun (WGS) entry which is preliminary data.</text>
</comment>